<dbReference type="RefSeq" id="WP_054875694.1">
    <property type="nucleotide sequence ID" value="NZ_LKET01000035.1"/>
</dbReference>
<gene>
    <name evidence="1" type="ORF">OXPF_26670</name>
</gene>
<accession>A0A0P8WZA1</accession>
<evidence type="ECO:0000313" key="1">
    <source>
        <dbReference type="EMBL" id="KPU43807.1"/>
    </source>
</evidence>
<dbReference type="STRING" id="36849.OXPF_26670"/>
<evidence type="ECO:0000313" key="2">
    <source>
        <dbReference type="Proteomes" id="UP000050326"/>
    </source>
</evidence>
<organism evidence="1 2">
    <name type="scientific">Oxobacter pfennigii</name>
    <dbReference type="NCBI Taxonomy" id="36849"/>
    <lineage>
        <taxon>Bacteria</taxon>
        <taxon>Bacillati</taxon>
        <taxon>Bacillota</taxon>
        <taxon>Clostridia</taxon>
        <taxon>Eubacteriales</taxon>
        <taxon>Clostridiaceae</taxon>
        <taxon>Oxobacter</taxon>
    </lineage>
</organism>
<proteinExistence type="predicted"/>
<keyword evidence="2" id="KW-1185">Reference proteome</keyword>
<dbReference type="AlphaFoldDB" id="A0A0P8WZA1"/>
<dbReference type="Proteomes" id="UP000050326">
    <property type="component" value="Unassembled WGS sequence"/>
</dbReference>
<name>A0A0P8WZA1_9CLOT</name>
<dbReference type="InterPro" id="IPR019300">
    <property type="entry name" value="CooT"/>
</dbReference>
<protein>
    <submittedName>
        <fullName evidence="1">Putative RNA-binding protein</fullName>
    </submittedName>
</protein>
<dbReference type="EMBL" id="LKET01000035">
    <property type="protein sequence ID" value="KPU43807.1"/>
    <property type="molecule type" value="Genomic_DNA"/>
</dbReference>
<dbReference type="OrthoDB" id="5422162at2"/>
<sequence>MCESNVYLIDENGRESLFFESVDRLIPQEDGLLLENIFGQKKLIKAKIKELALVRHKIILEK</sequence>
<comment type="caution">
    <text evidence="1">The sequence shown here is derived from an EMBL/GenBank/DDBJ whole genome shotgun (WGS) entry which is preliminary data.</text>
</comment>
<reference evidence="1 2" key="1">
    <citation type="submission" date="2015-09" db="EMBL/GenBank/DDBJ databases">
        <title>Genome sequence of Oxobacter pfennigii DSM 3222.</title>
        <authorList>
            <person name="Poehlein A."/>
            <person name="Bengelsdorf F.R."/>
            <person name="Schiel-Bengelsdorf B."/>
            <person name="Duerre P."/>
            <person name="Daniel R."/>
        </authorList>
    </citation>
    <scope>NUCLEOTIDE SEQUENCE [LARGE SCALE GENOMIC DNA]</scope>
    <source>
        <strain evidence="1 2">DSM 3222</strain>
    </source>
</reference>
<dbReference type="Pfam" id="PF10133">
    <property type="entry name" value="CooT"/>
    <property type="match status" value="1"/>
</dbReference>